<dbReference type="RefSeq" id="WP_336728701.1">
    <property type="nucleotide sequence ID" value="NZ_JBBBOO010000001.1"/>
</dbReference>
<feature type="transmembrane region" description="Helical" evidence="12">
    <location>
        <begin position="193"/>
        <end position="214"/>
    </location>
</feature>
<dbReference type="InterPro" id="IPR051310">
    <property type="entry name" value="MCP_chemotaxis"/>
</dbReference>
<dbReference type="PROSITE" id="PS50111">
    <property type="entry name" value="CHEMOTAXIS_TRANSDUC_2"/>
    <property type="match status" value="1"/>
</dbReference>
<evidence type="ECO:0000256" key="7">
    <source>
        <dbReference type="ARBA" id="ARBA00022989"/>
    </source>
</evidence>
<dbReference type="CDD" id="cd11386">
    <property type="entry name" value="MCP_signal"/>
    <property type="match status" value="1"/>
</dbReference>
<dbReference type="PROSITE" id="PS50885">
    <property type="entry name" value="HAMP"/>
    <property type="match status" value="1"/>
</dbReference>
<dbReference type="Pfam" id="PF02203">
    <property type="entry name" value="TarH"/>
    <property type="match status" value="1"/>
</dbReference>
<protein>
    <submittedName>
        <fullName evidence="15">Methyl-accepting chemotaxis protein</fullName>
    </submittedName>
</protein>
<feature type="domain" description="HAMP" evidence="14">
    <location>
        <begin position="216"/>
        <end position="268"/>
    </location>
</feature>
<proteinExistence type="inferred from homology"/>
<dbReference type="Proteomes" id="UP001359469">
    <property type="component" value="Unassembled WGS sequence"/>
</dbReference>
<dbReference type="InterPro" id="IPR004090">
    <property type="entry name" value="Chemotax_Me-accpt_rcpt"/>
</dbReference>
<evidence type="ECO:0000256" key="11">
    <source>
        <dbReference type="PROSITE-ProRule" id="PRU00284"/>
    </source>
</evidence>
<keyword evidence="7 12" id="KW-1133">Transmembrane helix</keyword>
<evidence type="ECO:0000256" key="2">
    <source>
        <dbReference type="ARBA" id="ARBA00022475"/>
    </source>
</evidence>
<evidence type="ECO:0000256" key="6">
    <source>
        <dbReference type="ARBA" id="ARBA00022692"/>
    </source>
</evidence>
<sequence length="542" mass="58088">MLKSITVKHGLLALVGIMLVLLAAVVGIGTSAISQGNRSLLSIDKIQGKELSALSSSYTATLRARTAAAQAVRLHEIGLIDKAKETAGRVENYASVSRREMARFLAYGTVTKRGAELAEHIKVAYDAYDRQGMTPMITALRQDNLDEYYSLMQDTLPALSINMDAAIGDFRDFALEVGETLLLQADELAYSRLWVMGMAFVVALLLAGLAWWGIRQVILRPLDGAVRQLEVIAQGDLSCTIEEGGNNEIGRLIRAMKSMQQSLAVAVGRVRDAGGQIDVGTRELASGNSHLAERTEESAASLEQTAASMEQLASTVKLNADSADQAYLLTQQVSDIASKGSAAVEQMLRKMQMISATAARVADILAMIDGIAFQTNILALNAAVEAARAGEQGRGFAVVAGEVRNLAQRSAQSAREIKVLMQDSQTQVNEGTDIARIAGETMSDVASAVSQMTTLMREISTATREQSNGIEQVNLAVSQMDSVAQQNASLVEESAAATRSLEEQARELAASVAQFRLEQQTLTALERYQVRPASIGSQGAYN</sequence>
<keyword evidence="2" id="KW-1003">Cell membrane</keyword>
<keyword evidence="9 11" id="KW-0807">Transducer</keyword>
<comment type="caution">
    <text evidence="15">The sequence shown here is derived from an EMBL/GenBank/DDBJ whole genome shotgun (WGS) entry which is preliminary data.</text>
</comment>
<name>A0ABU8JH67_DICCH</name>
<evidence type="ECO:0000256" key="12">
    <source>
        <dbReference type="SAM" id="Phobius"/>
    </source>
</evidence>
<feature type="domain" description="Methyl-accepting transducer" evidence="13">
    <location>
        <begin position="273"/>
        <end position="502"/>
    </location>
</feature>
<evidence type="ECO:0000256" key="8">
    <source>
        <dbReference type="ARBA" id="ARBA00023136"/>
    </source>
</evidence>
<dbReference type="SMART" id="SM00304">
    <property type="entry name" value="HAMP"/>
    <property type="match status" value="1"/>
</dbReference>
<evidence type="ECO:0000256" key="4">
    <source>
        <dbReference type="ARBA" id="ARBA00022500"/>
    </source>
</evidence>
<dbReference type="EMBL" id="JBBBOO010000001">
    <property type="protein sequence ID" value="MEI7062117.1"/>
    <property type="molecule type" value="Genomic_DNA"/>
</dbReference>
<dbReference type="Pfam" id="PF00015">
    <property type="entry name" value="MCPsignal"/>
    <property type="match status" value="1"/>
</dbReference>
<dbReference type="PRINTS" id="PR00260">
    <property type="entry name" value="CHEMTRNSDUCR"/>
</dbReference>
<reference evidence="15 16" key="1">
    <citation type="submission" date="2024-03" db="EMBL/GenBank/DDBJ databases">
        <title>Analysis of soft rot Pectobacteriaceae population diversity in US potato growing regions between 2016 and 2022.</title>
        <authorList>
            <person name="Ma X."/>
            <person name="Zhang X."/>
            <person name="Stodghill P."/>
            <person name="Rioux R."/>
            <person name="Babler B."/>
            <person name="Shrestha S."/>
            <person name="Babler B."/>
            <person name="Rivedal H."/>
            <person name="Frost K."/>
            <person name="Hao J."/>
            <person name="Secor G."/>
            <person name="Swingle B."/>
        </authorList>
    </citation>
    <scope>NUCLEOTIDE SEQUENCE [LARGE SCALE GENOMIC DNA]</scope>
    <source>
        <strain evidence="15 16">SR64</strain>
    </source>
</reference>
<gene>
    <name evidence="15" type="ORF">WCU84_00270</name>
</gene>
<dbReference type="CDD" id="cd06225">
    <property type="entry name" value="HAMP"/>
    <property type="match status" value="1"/>
</dbReference>
<keyword evidence="3" id="KW-0488">Methylation</keyword>
<evidence type="ECO:0000256" key="3">
    <source>
        <dbReference type="ARBA" id="ARBA00022481"/>
    </source>
</evidence>
<evidence type="ECO:0000256" key="5">
    <source>
        <dbReference type="ARBA" id="ARBA00022519"/>
    </source>
</evidence>
<evidence type="ECO:0000313" key="16">
    <source>
        <dbReference type="Proteomes" id="UP001359469"/>
    </source>
</evidence>
<keyword evidence="4" id="KW-0145">Chemotaxis</keyword>
<dbReference type="Pfam" id="PF00672">
    <property type="entry name" value="HAMP"/>
    <property type="match status" value="1"/>
</dbReference>
<comment type="similarity">
    <text evidence="10">Belongs to the methyl-accepting chemotaxis (MCP) protein family.</text>
</comment>
<organism evidence="15 16">
    <name type="scientific">Dickeya chrysanthemi</name>
    <name type="common">Pectobacterium chrysanthemi</name>
    <name type="synonym">Erwinia chrysanthemi</name>
    <dbReference type="NCBI Taxonomy" id="556"/>
    <lineage>
        <taxon>Bacteria</taxon>
        <taxon>Pseudomonadati</taxon>
        <taxon>Pseudomonadota</taxon>
        <taxon>Gammaproteobacteria</taxon>
        <taxon>Enterobacterales</taxon>
        <taxon>Pectobacteriaceae</taxon>
        <taxon>Dickeya</taxon>
    </lineage>
</organism>
<evidence type="ECO:0000256" key="9">
    <source>
        <dbReference type="ARBA" id="ARBA00023224"/>
    </source>
</evidence>
<comment type="subcellular location">
    <subcellularLocation>
        <location evidence="1">Cell inner membrane</location>
        <topology evidence="1">Multi-pass membrane protein</topology>
    </subcellularLocation>
</comment>
<keyword evidence="8 12" id="KW-0472">Membrane</keyword>
<dbReference type="InterPro" id="IPR004089">
    <property type="entry name" value="MCPsignal_dom"/>
</dbReference>
<evidence type="ECO:0000256" key="10">
    <source>
        <dbReference type="ARBA" id="ARBA00029447"/>
    </source>
</evidence>
<dbReference type="InterPro" id="IPR003122">
    <property type="entry name" value="Tar_rcpt_lig-bd"/>
</dbReference>
<dbReference type="InterPro" id="IPR035440">
    <property type="entry name" value="4HB_MCP_dom_sf"/>
</dbReference>
<evidence type="ECO:0000259" key="14">
    <source>
        <dbReference type="PROSITE" id="PS50885"/>
    </source>
</evidence>
<dbReference type="SUPFAM" id="SSF58104">
    <property type="entry name" value="Methyl-accepting chemotaxis protein (MCP) signaling domain"/>
    <property type="match status" value="1"/>
</dbReference>
<evidence type="ECO:0000256" key="1">
    <source>
        <dbReference type="ARBA" id="ARBA00004429"/>
    </source>
</evidence>
<dbReference type="Gene3D" id="1.10.287.950">
    <property type="entry name" value="Methyl-accepting chemotaxis protein"/>
    <property type="match status" value="1"/>
</dbReference>
<dbReference type="PANTHER" id="PTHR43531:SF14">
    <property type="entry name" value="METHYL-ACCEPTING CHEMOTAXIS PROTEIN I-RELATED"/>
    <property type="match status" value="1"/>
</dbReference>
<dbReference type="InterPro" id="IPR003660">
    <property type="entry name" value="HAMP_dom"/>
</dbReference>
<dbReference type="SUPFAM" id="SSF47170">
    <property type="entry name" value="Aspartate receptor, ligand-binding domain"/>
    <property type="match status" value="1"/>
</dbReference>
<dbReference type="PANTHER" id="PTHR43531">
    <property type="entry name" value="PROTEIN ICFG"/>
    <property type="match status" value="1"/>
</dbReference>
<evidence type="ECO:0000313" key="15">
    <source>
        <dbReference type="EMBL" id="MEI7062117.1"/>
    </source>
</evidence>
<evidence type="ECO:0000259" key="13">
    <source>
        <dbReference type="PROSITE" id="PS50111"/>
    </source>
</evidence>
<keyword evidence="6 12" id="KW-0812">Transmembrane</keyword>
<accession>A0ABU8JH67</accession>
<keyword evidence="16" id="KW-1185">Reference proteome</keyword>
<keyword evidence="5" id="KW-0997">Cell inner membrane</keyword>
<dbReference type="SMART" id="SM00283">
    <property type="entry name" value="MA"/>
    <property type="match status" value="1"/>
</dbReference>